<dbReference type="PROSITE" id="PS50113">
    <property type="entry name" value="PAC"/>
    <property type="match status" value="2"/>
</dbReference>
<dbReference type="PROSITE" id="PS50122">
    <property type="entry name" value="CHEB"/>
    <property type="match status" value="1"/>
</dbReference>
<dbReference type="InterPro" id="IPR005467">
    <property type="entry name" value="His_kinase_dom"/>
</dbReference>
<evidence type="ECO:0000259" key="8">
    <source>
        <dbReference type="PROSITE" id="PS50109"/>
    </source>
</evidence>
<dbReference type="Pfam" id="PF01339">
    <property type="entry name" value="CheB_methylest"/>
    <property type="match status" value="1"/>
</dbReference>
<keyword evidence="6" id="KW-0145">Chemotaxis</keyword>
<keyword evidence="5" id="KW-0949">S-adenosyl-L-methionine</keyword>
<feature type="domain" description="PAS" evidence="9">
    <location>
        <begin position="1118"/>
        <end position="1188"/>
    </location>
</feature>
<feature type="active site" evidence="6">
    <location>
        <position position="13"/>
    </location>
</feature>
<dbReference type="Gene3D" id="3.30.565.10">
    <property type="entry name" value="Histidine kinase-like ATPase, C-terminal domain"/>
    <property type="match status" value="1"/>
</dbReference>
<dbReference type="InterPro" id="IPR022642">
    <property type="entry name" value="CheR_C"/>
</dbReference>
<dbReference type="NCBIfam" id="TIGR00229">
    <property type="entry name" value="sensory_box"/>
    <property type="match status" value="2"/>
</dbReference>
<keyword evidence="7" id="KW-0175">Coiled coil</keyword>
<feature type="coiled-coil region" evidence="7">
    <location>
        <begin position="1238"/>
        <end position="1272"/>
    </location>
</feature>
<keyword evidence="6" id="KW-0378">Hydrolase</keyword>
<comment type="catalytic activity">
    <reaction evidence="2">
        <text>L-glutamyl-[protein] + S-adenosyl-L-methionine = [protein]-L-glutamate 5-O-methyl ester + S-adenosyl-L-homocysteine</text>
        <dbReference type="Rhea" id="RHEA:24452"/>
        <dbReference type="Rhea" id="RHEA-COMP:10208"/>
        <dbReference type="Rhea" id="RHEA-COMP:10311"/>
        <dbReference type="ChEBI" id="CHEBI:29973"/>
        <dbReference type="ChEBI" id="CHEBI:57856"/>
        <dbReference type="ChEBI" id="CHEBI:59789"/>
        <dbReference type="ChEBI" id="CHEBI:82795"/>
        <dbReference type="EC" id="2.1.1.80"/>
    </reaction>
</comment>
<dbReference type="CDD" id="cd16434">
    <property type="entry name" value="CheB-CheR_fusion"/>
    <property type="match status" value="1"/>
</dbReference>
<keyword evidence="14" id="KW-1185">Reference proteome</keyword>
<evidence type="ECO:0000313" key="13">
    <source>
        <dbReference type="EMBL" id="UPK69571.1"/>
    </source>
</evidence>
<dbReference type="PROSITE" id="PS50123">
    <property type="entry name" value="CHER"/>
    <property type="match status" value="1"/>
</dbReference>
<dbReference type="InterPro" id="IPR029063">
    <property type="entry name" value="SAM-dependent_MTases_sf"/>
</dbReference>
<feature type="domain" description="Histidine kinase" evidence="8">
    <location>
        <begin position="1272"/>
        <end position="1497"/>
    </location>
</feature>
<dbReference type="CDD" id="cd00082">
    <property type="entry name" value="HisKA"/>
    <property type="match status" value="1"/>
</dbReference>
<dbReference type="RefSeq" id="WP_247811856.1">
    <property type="nucleotide sequence ID" value="NZ_CP095855.1"/>
</dbReference>
<accession>A0ABY4I4B5</accession>
<dbReference type="EMBL" id="CP095855">
    <property type="protein sequence ID" value="UPK69571.1"/>
    <property type="molecule type" value="Genomic_DNA"/>
</dbReference>
<evidence type="ECO:0000313" key="14">
    <source>
        <dbReference type="Proteomes" id="UP000830198"/>
    </source>
</evidence>
<gene>
    <name evidence="13" type="ORF">MYF79_31910</name>
</gene>
<dbReference type="Pfam" id="PF03705">
    <property type="entry name" value="CheR_N"/>
    <property type="match status" value="1"/>
</dbReference>
<sequence length="1502" mass="171937">MKKANYIVAIGASAGGLEAIHEFFDNMPEYGNLSFVIIQHLSPDYKSLLVELVSKHTNMQVREVEEDMAVESDCIYVIPNNKEIIIEQGRLRLLQKPAEKAPNTAIDTFLFSLAKDRGRSAICIILSGTGTDGTRGAAAIKKAGGMVMAQDPGTARFDGMPRSVISADVVDYILAPEFMPSEIYNYIQDMPVEVFNGKIDEHLLTEVFQLVKEHSGQDFNHYKSPTIMRRIAKRMALLNLKNLEEYLQLLRQSEEESKTLAREFLIGVTCFFRDRSAFQYLKQNILSKLVEGKEEGDILKVWVTACSTGEEAYTLAILLDQCLQEQNKWLDIKIFATDIDSNAIEFAAKGVYPATIVKDVDAALLKKYFIKEEKHYLIAPRLRKQIVFARHNILKDPPFIKNDLVTCRNMLIYMEPVLQKQVLSSLHFGLNAGGYLFLGPSESASLIRGGLEETHQKWKIYRKTDNTRGILPDNLYSPLEYIRQTREMRGNANGRLAMAEKKMNGLLEEFRDVMAEDFGFAAVYIDKTYEIREAIGNYKKYLSLPEKKLNLNLLKMVPNDLSMTLNIALRQAWGADKKAVMKGVKINTPEGTRFVNLLIKPSNGNGGDQQTLIVFNEDHDRVNIPGEIPDTAQQPADIKDHIMSLEAELSETRTNLQMAIEGLETSNEELQSSNEELLSANEELQSSNEELQSLNEELHTLNTEHQLKIKELQSLNDDMDNYFRSTDIGQVFVDVNLRIRKFNPAAIKMINLIPSDIGRPIHHISTNILQNSMIDDIHTVIRQKKIMEREMMLSNGNMYLMKILPYIRQDKQTDGAVITFVDVTAIKELDMLLKGVFNASTSAILAFKPVLSEAGAVADFRLLAANSEGLRFLGKDVEIKDHPSMRQAFPELLEQGLFEKYTHVMDDGSLMRTEFHMERNQQDYWYEMSAVKTEDGNIVITCSDVTEKKEGENRLRKNYNELVQVRESLRNLNADLENKVLERTRELTMSEERFRLVSKATNDTVWDWNLLSNNVWWSDNFYALYGFDKKGTNSRSFWLENIHPDDKERVHNSITRAVNSKQSQWSEGYRLRRADGSYAYVLDRGYLMLDTKEKPYRMLGSIMDVTSLRDAEELAEVNREEKRFLAESIPLILWTADQMGVVNFVNEQFISYTGRSLQQLQEEGWKSVIHQDDMDTWAEKWMQAVKNKEDFSMEMRIRHQEGRYDWFLHRTRVQKGRDGTSTVLVGTSTDINEQKMAAEIMEQRIQERTLALQKANQELESSNAELQQYAFVASHDLKEPLRKIHMFGNMLKERYQENMEDKAVDYLNRIISSSSRMTNLINDLLRFSRLSQTSFFEQVNLEVIIKEILSDLEVLIQEKNAKVTVGRMPVIEAVPGQLRQVFQNLLSNAFKFSAKDVQPIISITANRIKEKRFESEADPEGPFVCISISDNGIGFDEKYLDKIFVLFQRLHTKDQYEGTGIGLAVARKIIDKHNGLITAHSREKQGATFTIILPVKQDQPAG</sequence>
<dbReference type="PRINTS" id="PR00996">
    <property type="entry name" value="CHERMTFRASE"/>
</dbReference>
<dbReference type="InterPro" id="IPR000780">
    <property type="entry name" value="CheR_MeTrfase"/>
</dbReference>
<dbReference type="PANTHER" id="PTHR24422">
    <property type="entry name" value="CHEMOTAXIS PROTEIN METHYLTRANSFERASE"/>
    <property type="match status" value="1"/>
</dbReference>
<dbReference type="PANTHER" id="PTHR24422:SF27">
    <property type="entry name" value="PROTEIN-GLUTAMATE O-METHYLTRANSFERASE"/>
    <property type="match status" value="1"/>
</dbReference>
<dbReference type="InterPro" id="IPR036804">
    <property type="entry name" value="CheR_N_sf"/>
</dbReference>
<dbReference type="Gene3D" id="3.40.50.180">
    <property type="entry name" value="Methylesterase CheB, C-terminal domain"/>
    <property type="match status" value="1"/>
</dbReference>
<dbReference type="SUPFAM" id="SSF53335">
    <property type="entry name" value="S-adenosyl-L-methionine-dependent methyltransferases"/>
    <property type="match status" value="1"/>
</dbReference>
<keyword evidence="4" id="KW-0808">Transferase</keyword>
<dbReference type="Proteomes" id="UP000830198">
    <property type="component" value="Chromosome"/>
</dbReference>
<dbReference type="InterPro" id="IPR036097">
    <property type="entry name" value="HisK_dim/P_sf"/>
</dbReference>
<proteinExistence type="predicted"/>
<dbReference type="InterPro" id="IPR036890">
    <property type="entry name" value="HATPase_C_sf"/>
</dbReference>
<dbReference type="SUPFAM" id="SSF47384">
    <property type="entry name" value="Homodimeric domain of signal transducing histidine kinase"/>
    <property type="match status" value="1"/>
</dbReference>
<feature type="domain" description="PAS" evidence="9">
    <location>
        <begin position="990"/>
        <end position="1061"/>
    </location>
</feature>
<dbReference type="PROSITE" id="PS50109">
    <property type="entry name" value="HIS_KIN"/>
    <property type="match status" value="1"/>
</dbReference>
<evidence type="ECO:0000259" key="10">
    <source>
        <dbReference type="PROSITE" id="PS50113"/>
    </source>
</evidence>
<reference evidence="13 14" key="1">
    <citation type="submission" date="2022-04" db="EMBL/GenBank/DDBJ databases">
        <title>The arsenic-methylating capacity of Chitinophaga filiformis YT5 during chitin decomposition.</title>
        <authorList>
            <person name="Chen G."/>
            <person name="Liang Y."/>
        </authorList>
    </citation>
    <scope>NUCLEOTIDE SEQUENCE [LARGE SCALE GENOMIC DNA]</scope>
    <source>
        <strain evidence="13 14">YT5</strain>
    </source>
</reference>
<feature type="active site" evidence="6">
    <location>
        <position position="132"/>
    </location>
</feature>
<comment type="catalytic activity">
    <reaction evidence="1">
        <text>ATP + protein L-histidine = ADP + protein N-phospho-L-histidine.</text>
        <dbReference type="EC" id="2.7.13.3"/>
    </reaction>
</comment>
<feature type="domain" description="PAC" evidence="10">
    <location>
        <begin position="1065"/>
        <end position="1117"/>
    </location>
</feature>
<dbReference type="SUPFAM" id="SSF55874">
    <property type="entry name" value="ATPase domain of HSP90 chaperone/DNA topoisomerase II/histidine kinase"/>
    <property type="match status" value="1"/>
</dbReference>
<dbReference type="InterPro" id="IPR013655">
    <property type="entry name" value="PAS_fold_3"/>
</dbReference>
<dbReference type="Pfam" id="PF08447">
    <property type="entry name" value="PAS_3"/>
    <property type="match status" value="2"/>
</dbReference>
<dbReference type="PROSITE" id="PS50112">
    <property type="entry name" value="PAS"/>
    <property type="match status" value="2"/>
</dbReference>
<dbReference type="Pfam" id="PF02518">
    <property type="entry name" value="HATPase_c"/>
    <property type="match status" value="1"/>
</dbReference>
<dbReference type="InterPro" id="IPR001610">
    <property type="entry name" value="PAC"/>
</dbReference>
<dbReference type="Pfam" id="PF00512">
    <property type="entry name" value="HisKA"/>
    <property type="match status" value="1"/>
</dbReference>
<evidence type="ECO:0000256" key="1">
    <source>
        <dbReference type="ARBA" id="ARBA00000085"/>
    </source>
</evidence>
<evidence type="ECO:0000259" key="11">
    <source>
        <dbReference type="PROSITE" id="PS50122"/>
    </source>
</evidence>
<protein>
    <submittedName>
        <fullName evidence="13">PAS domain-containing protein</fullName>
    </submittedName>
</protein>
<dbReference type="InterPro" id="IPR035909">
    <property type="entry name" value="CheB_C"/>
</dbReference>
<dbReference type="Gene3D" id="1.10.155.10">
    <property type="entry name" value="Chemotaxis receptor methyltransferase CheR, N-terminal domain"/>
    <property type="match status" value="1"/>
</dbReference>
<evidence type="ECO:0000259" key="9">
    <source>
        <dbReference type="PROSITE" id="PS50112"/>
    </source>
</evidence>
<keyword evidence="3" id="KW-0489">Methyltransferase</keyword>
<dbReference type="Pfam" id="PF01739">
    <property type="entry name" value="CheR"/>
    <property type="match status" value="1"/>
</dbReference>
<dbReference type="InterPro" id="IPR022641">
    <property type="entry name" value="CheR_N"/>
</dbReference>
<dbReference type="SMART" id="SM00388">
    <property type="entry name" value="HisKA"/>
    <property type="match status" value="1"/>
</dbReference>
<dbReference type="InterPro" id="IPR000014">
    <property type="entry name" value="PAS"/>
</dbReference>
<dbReference type="SMART" id="SM00086">
    <property type="entry name" value="PAC"/>
    <property type="match status" value="3"/>
</dbReference>
<evidence type="ECO:0000259" key="12">
    <source>
        <dbReference type="PROSITE" id="PS50123"/>
    </source>
</evidence>
<dbReference type="SUPFAM" id="SSF55785">
    <property type="entry name" value="PYP-like sensor domain (PAS domain)"/>
    <property type="match status" value="4"/>
</dbReference>
<dbReference type="InterPro" id="IPR003661">
    <property type="entry name" value="HisK_dim/P_dom"/>
</dbReference>
<evidence type="ECO:0000256" key="6">
    <source>
        <dbReference type="PROSITE-ProRule" id="PRU00050"/>
    </source>
</evidence>
<feature type="coiled-coil region" evidence="7">
    <location>
        <begin position="653"/>
        <end position="711"/>
    </location>
</feature>
<feature type="domain" description="PAC" evidence="10">
    <location>
        <begin position="1191"/>
        <end position="1243"/>
    </location>
</feature>
<dbReference type="Pfam" id="PF13596">
    <property type="entry name" value="PAS_10"/>
    <property type="match status" value="1"/>
</dbReference>
<feature type="active site" evidence="6">
    <location>
        <position position="40"/>
    </location>
</feature>
<dbReference type="InterPro" id="IPR000700">
    <property type="entry name" value="PAS-assoc_C"/>
</dbReference>
<dbReference type="SUPFAM" id="SSF52738">
    <property type="entry name" value="Methylesterase CheB, C-terminal domain"/>
    <property type="match status" value="1"/>
</dbReference>
<dbReference type="InterPro" id="IPR000673">
    <property type="entry name" value="Sig_transdc_resp-reg_Me-estase"/>
</dbReference>
<dbReference type="Gene3D" id="3.40.50.150">
    <property type="entry name" value="Vaccinia Virus protein VP39"/>
    <property type="match status" value="1"/>
</dbReference>
<dbReference type="Gene3D" id="1.10.287.130">
    <property type="match status" value="1"/>
</dbReference>
<feature type="coiled-coil region" evidence="7">
    <location>
        <begin position="952"/>
        <end position="986"/>
    </location>
</feature>
<dbReference type="Gene3D" id="3.30.450.20">
    <property type="entry name" value="PAS domain"/>
    <property type="match status" value="4"/>
</dbReference>
<name>A0ABY4I4B5_CHIFI</name>
<dbReference type="CDD" id="cd00130">
    <property type="entry name" value="PAS"/>
    <property type="match status" value="2"/>
</dbReference>
<feature type="domain" description="CheB-type methylesterase" evidence="11">
    <location>
        <begin position="1"/>
        <end position="190"/>
    </location>
</feature>
<dbReference type="SMART" id="SM00138">
    <property type="entry name" value="MeTrc"/>
    <property type="match status" value="1"/>
</dbReference>
<dbReference type="InterPro" id="IPR050903">
    <property type="entry name" value="Bact_Chemotaxis_MeTrfase"/>
</dbReference>
<dbReference type="SMART" id="SM00091">
    <property type="entry name" value="PAS"/>
    <property type="match status" value="3"/>
</dbReference>
<dbReference type="InterPro" id="IPR003594">
    <property type="entry name" value="HATPase_dom"/>
</dbReference>
<dbReference type="SUPFAM" id="SSF47757">
    <property type="entry name" value="Chemotaxis receptor methyltransferase CheR, N-terminal domain"/>
    <property type="match status" value="1"/>
</dbReference>
<evidence type="ECO:0000256" key="2">
    <source>
        <dbReference type="ARBA" id="ARBA00001541"/>
    </source>
</evidence>
<dbReference type="SMART" id="SM00387">
    <property type="entry name" value="HATPase_c"/>
    <property type="match status" value="1"/>
</dbReference>
<evidence type="ECO:0000256" key="7">
    <source>
        <dbReference type="SAM" id="Coils"/>
    </source>
</evidence>
<evidence type="ECO:0000256" key="5">
    <source>
        <dbReference type="ARBA" id="ARBA00022691"/>
    </source>
</evidence>
<evidence type="ECO:0000256" key="3">
    <source>
        <dbReference type="ARBA" id="ARBA00022603"/>
    </source>
</evidence>
<organism evidence="13 14">
    <name type="scientific">Chitinophaga filiformis</name>
    <name type="common">Myxococcus filiformis</name>
    <name type="synonym">Flexibacter filiformis</name>
    <dbReference type="NCBI Taxonomy" id="104663"/>
    <lineage>
        <taxon>Bacteria</taxon>
        <taxon>Pseudomonadati</taxon>
        <taxon>Bacteroidota</taxon>
        <taxon>Chitinophagia</taxon>
        <taxon>Chitinophagales</taxon>
        <taxon>Chitinophagaceae</taxon>
        <taxon>Chitinophaga</taxon>
    </lineage>
</organism>
<dbReference type="InterPro" id="IPR035965">
    <property type="entry name" value="PAS-like_dom_sf"/>
</dbReference>
<evidence type="ECO:0000256" key="4">
    <source>
        <dbReference type="ARBA" id="ARBA00022679"/>
    </source>
</evidence>
<feature type="domain" description="CheR-type methyltransferase" evidence="12">
    <location>
        <begin position="209"/>
        <end position="443"/>
    </location>
</feature>